<accession>A0A4Z1PKD6</accession>
<dbReference type="Proteomes" id="UP000298493">
    <property type="component" value="Unassembled WGS sequence"/>
</dbReference>
<dbReference type="AlphaFoldDB" id="A0A4Z1PKD6"/>
<evidence type="ECO:0000313" key="3">
    <source>
        <dbReference type="Proteomes" id="UP000298493"/>
    </source>
</evidence>
<evidence type="ECO:0000256" key="1">
    <source>
        <dbReference type="SAM" id="MobiDB-lite"/>
    </source>
</evidence>
<evidence type="ECO:0000313" key="2">
    <source>
        <dbReference type="EMBL" id="TID26321.1"/>
    </source>
</evidence>
<gene>
    <name evidence="2" type="ORF">E6O75_ATG00814</name>
</gene>
<proteinExistence type="predicted"/>
<sequence>MRMLAAADPSPPPRLPVQAATPELSTWSRLRSDRCQSLSLEYHHLVIEQRLDAVAWEIEPFTSVVAGIGMIQPPVQTGSTRWMGRWSAEVDLIHTEYHSSLRSG</sequence>
<organism evidence="2 3">
    <name type="scientific">Venturia nashicola</name>
    <dbReference type="NCBI Taxonomy" id="86259"/>
    <lineage>
        <taxon>Eukaryota</taxon>
        <taxon>Fungi</taxon>
        <taxon>Dikarya</taxon>
        <taxon>Ascomycota</taxon>
        <taxon>Pezizomycotina</taxon>
        <taxon>Dothideomycetes</taxon>
        <taxon>Pleosporomycetidae</taxon>
        <taxon>Venturiales</taxon>
        <taxon>Venturiaceae</taxon>
        <taxon>Venturia</taxon>
    </lineage>
</organism>
<protein>
    <submittedName>
        <fullName evidence="2">Uncharacterized protein</fullName>
    </submittedName>
</protein>
<keyword evidence="3" id="KW-1185">Reference proteome</keyword>
<name>A0A4Z1PKD6_9PEZI</name>
<comment type="caution">
    <text evidence="2">The sequence shown here is derived from an EMBL/GenBank/DDBJ whole genome shotgun (WGS) entry which is preliminary data.</text>
</comment>
<reference evidence="2 3" key="1">
    <citation type="submission" date="2019-04" db="EMBL/GenBank/DDBJ databases">
        <title>High contiguity whole genome sequence and gene annotation resource for two Venturia nashicola isolates.</title>
        <authorList>
            <person name="Prokchorchik M."/>
            <person name="Won K."/>
            <person name="Lee Y."/>
            <person name="Choi E.D."/>
            <person name="Segonzac C."/>
            <person name="Sohn K.H."/>
        </authorList>
    </citation>
    <scope>NUCLEOTIDE SEQUENCE [LARGE SCALE GENOMIC DNA]</scope>
    <source>
        <strain evidence="2 3">PRI2</strain>
    </source>
</reference>
<dbReference type="EMBL" id="SNSC02000002">
    <property type="protein sequence ID" value="TID26321.1"/>
    <property type="molecule type" value="Genomic_DNA"/>
</dbReference>
<feature type="region of interest" description="Disordered" evidence="1">
    <location>
        <begin position="1"/>
        <end position="20"/>
    </location>
</feature>